<dbReference type="InterPro" id="IPR052049">
    <property type="entry name" value="Electron_transfer_protein"/>
</dbReference>
<dbReference type="EMBL" id="JACIEN010000004">
    <property type="protein sequence ID" value="MBB4018271.1"/>
    <property type="molecule type" value="Genomic_DNA"/>
</dbReference>
<feature type="transmembrane region" description="Helical" evidence="8">
    <location>
        <begin position="48"/>
        <end position="68"/>
    </location>
</feature>
<keyword evidence="10" id="KW-1185">Reference proteome</keyword>
<gene>
    <name evidence="9" type="ORF">GGR16_003318</name>
</gene>
<evidence type="ECO:0000256" key="5">
    <source>
        <dbReference type="ARBA" id="ARBA00022989"/>
    </source>
</evidence>
<evidence type="ECO:0000256" key="2">
    <source>
        <dbReference type="ARBA" id="ARBA00008929"/>
    </source>
</evidence>
<keyword evidence="5 8" id="KW-1133">Transmembrane helix</keyword>
<keyword evidence="3" id="KW-1003">Cell membrane</keyword>
<dbReference type="AlphaFoldDB" id="A0A840BXN1"/>
<accession>A0A840BXN1</accession>
<evidence type="ECO:0000256" key="1">
    <source>
        <dbReference type="ARBA" id="ARBA00004651"/>
    </source>
</evidence>
<dbReference type="Gene3D" id="1.20.1630.10">
    <property type="entry name" value="Formate dehydrogenase/DMSO reductase domain"/>
    <property type="match status" value="1"/>
</dbReference>
<evidence type="ECO:0000256" key="6">
    <source>
        <dbReference type="ARBA" id="ARBA00023136"/>
    </source>
</evidence>
<evidence type="ECO:0000256" key="3">
    <source>
        <dbReference type="ARBA" id="ARBA00022475"/>
    </source>
</evidence>
<evidence type="ECO:0000313" key="10">
    <source>
        <dbReference type="Proteomes" id="UP000577362"/>
    </source>
</evidence>
<feature type="transmembrane region" description="Helical" evidence="8">
    <location>
        <begin position="117"/>
        <end position="136"/>
    </location>
</feature>
<evidence type="ECO:0000256" key="4">
    <source>
        <dbReference type="ARBA" id="ARBA00022692"/>
    </source>
</evidence>
<comment type="similarity">
    <text evidence="2">Belongs to the NrfD family.</text>
</comment>
<evidence type="ECO:0000313" key="9">
    <source>
        <dbReference type="EMBL" id="MBB4018271.1"/>
    </source>
</evidence>
<keyword evidence="4 8" id="KW-0812">Transmembrane</keyword>
<feature type="region of interest" description="Disordered" evidence="7">
    <location>
        <begin position="1"/>
        <end position="20"/>
    </location>
</feature>
<sequence length="347" mass="36995">MKAVTVRTRSPAAGGPSLPARHGRYRGETYYDRPALKAAHWDWTVSSYIFLTGLAGAAQAIAAIGQALDRDRYRGVLRNARFLSSIGSAVGAGLLIADLKTPKRFYNMLRILRPTSPMSFGSYIFGAFGGLSWLSALGELRSGRGRLARLVRRSADVAQVGAGLTGAGASTYTAALMASTSTPFWAAAPRWLGLQFATSAVASAAATLSLAERWGGRTDNSRRLDRLAALATAAHLVASLGARRQRHDKGLDEVSESPQGRRLELGDLVIGGAVPLAAYALHRLTRERAPALSVVGSLAVIAGGFLLRHGTMNAGHASARKPRAYFRFAQPENLPRDRSVIRLGPPR</sequence>
<feature type="transmembrane region" description="Helical" evidence="8">
    <location>
        <begin position="80"/>
        <end position="97"/>
    </location>
</feature>
<proteinExistence type="inferred from homology"/>
<dbReference type="PANTHER" id="PTHR34856">
    <property type="entry name" value="PROTEIN NRFD"/>
    <property type="match status" value="1"/>
</dbReference>
<dbReference type="PANTHER" id="PTHR34856:SF2">
    <property type="entry name" value="PROTEIN NRFD"/>
    <property type="match status" value="1"/>
</dbReference>
<dbReference type="Proteomes" id="UP000577362">
    <property type="component" value="Unassembled WGS sequence"/>
</dbReference>
<dbReference type="GO" id="GO:0005886">
    <property type="term" value="C:plasma membrane"/>
    <property type="evidence" value="ECO:0007669"/>
    <property type="project" value="UniProtKB-SubCell"/>
</dbReference>
<name>A0A840BXN1_9HYPH</name>
<keyword evidence="6 8" id="KW-0472">Membrane</keyword>
<protein>
    <submittedName>
        <fullName evidence="9">Formate-dependent nitrite reductase membrane component NrfD</fullName>
    </submittedName>
</protein>
<evidence type="ECO:0000256" key="7">
    <source>
        <dbReference type="SAM" id="MobiDB-lite"/>
    </source>
</evidence>
<dbReference type="RefSeq" id="WP_183317277.1">
    <property type="nucleotide sequence ID" value="NZ_JACIEN010000004.1"/>
</dbReference>
<dbReference type="InterPro" id="IPR005614">
    <property type="entry name" value="NrfD-like"/>
</dbReference>
<organism evidence="9 10">
    <name type="scientific">Chelatococcus caeni</name>
    <dbReference type="NCBI Taxonomy" id="1348468"/>
    <lineage>
        <taxon>Bacteria</taxon>
        <taxon>Pseudomonadati</taxon>
        <taxon>Pseudomonadota</taxon>
        <taxon>Alphaproteobacteria</taxon>
        <taxon>Hyphomicrobiales</taxon>
        <taxon>Chelatococcaceae</taxon>
        <taxon>Chelatococcus</taxon>
    </lineage>
</organism>
<comment type="caution">
    <text evidence="9">The sequence shown here is derived from an EMBL/GenBank/DDBJ whole genome shotgun (WGS) entry which is preliminary data.</text>
</comment>
<dbReference type="Pfam" id="PF03916">
    <property type="entry name" value="NrfD"/>
    <property type="match status" value="1"/>
</dbReference>
<reference evidence="9 10" key="1">
    <citation type="submission" date="2020-08" db="EMBL/GenBank/DDBJ databases">
        <title>Genomic Encyclopedia of Type Strains, Phase IV (KMG-IV): sequencing the most valuable type-strain genomes for metagenomic binning, comparative biology and taxonomic classification.</title>
        <authorList>
            <person name="Goeker M."/>
        </authorList>
    </citation>
    <scope>NUCLEOTIDE SEQUENCE [LARGE SCALE GENOMIC DNA]</scope>
    <source>
        <strain evidence="9 10">DSM 103737</strain>
    </source>
</reference>
<comment type="subcellular location">
    <subcellularLocation>
        <location evidence="1">Cell membrane</location>
        <topology evidence="1">Multi-pass membrane protein</topology>
    </subcellularLocation>
</comment>
<evidence type="ECO:0000256" key="8">
    <source>
        <dbReference type="SAM" id="Phobius"/>
    </source>
</evidence>